<protein>
    <submittedName>
        <fullName evidence="4">Uncharacterized protein</fullName>
    </submittedName>
</protein>
<dbReference type="Proteomes" id="UP000681967">
    <property type="component" value="Unassembled WGS sequence"/>
</dbReference>
<name>A0A8S3BBH7_9BILA</name>
<dbReference type="EMBL" id="CAJOBJ010103974">
    <property type="protein sequence ID" value="CAF4600538.1"/>
    <property type="molecule type" value="Genomic_DNA"/>
</dbReference>
<organism evidence="4 5">
    <name type="scientific">Rotaria magnacalcarata</name>
    <dbReference type="NCBI Taxonomy" id="392030"/>
    <lineage>
        <taxon>Eukaryota</taxon>
        <taxon>Metazoa</taxon>
        <taxon>Spiralia</taxon>
        <taxon>Gnathifera</taxon>
        <taxon>Rotifera</taxon>
        <taxon>Eurotatoria</taxon>
        <taxon>Bdelloidea</taxon>
        <taxon>Philodinida</taxon>
        <taxon>Philodinidae</taxon>
        <taxon>Rotaria</taxon>
    </lineage>
</organism>
<dbReference type="EMBL" id="CAJOBH010140670">
    <property type="protein sequence ID" value="CAF4803712.1"/>
    <property type="molecule type" value="Genomic_DNA"/>
</dbReference>
<dbReference type="EMBL" id="CAJOBH010133682">
    <property type="protein sequence ID" value="CAF4771190.1"/>
    <property type="molecule type" value="Genomic_DNA"/>
</dbReference>
<dbReference type="AlphaFoldDB" id="A0A8S3BBH7"/>
<sequence>MISYRHGQHVADKALSRPVRKFYARQDEIIDHYSNIQERHETGGTSHD</sequence>
<proteinExistence type="predicted"/>
<accession>A0A8S3BBH7</accession>
<gene>
    <name evidence="3" type="ORF">BYL167_LOCUS46920</name>
    <name evidence="4" type="ORF">BYL167_LOCUS48258</name>
    <name evidence="1" type="ORF">GIL414_LOCUS36580</name>
    <name evidence="2" type="ORF">GIL414_LOCUS38904</name>
</gene>
<evidence type="ECO:0000313" key="1">
    <source>
        <dbReference type="EMBL" id="CAF4544673.1"/>
    </source>
</evidence>
<reference evidence="4" key="1">
    <citation type="submission" date="2021-02" db="EMBL/GenBank/DDBJ databases">
        <authorList>
            <person name="Nowell W R."/>
        </authorList>
    </citation>
    <scope>NUCLEOTIDE SEQUENCE</scope>
</reference>
<evidence type="ECO:0000313" key="3">
    <source>
        <dbReference type="EMBL" id="CAF4771190.1"/>
    </source>
</evidence>
<evidence type="ECO:0000313" key="2">
    <source>
        <dbReference type="EMBL" id="CAF4600538.1"/>
    </source>
</evidence>
<evidence type="ECO:0000313" key="4">
    <source>
        <dbReference type="EMBL" id="CAF4803712.1"/>
    </source>
</evidence>
<feature type="non-terminal residue" evidence="4">
    <location>
        <position position="1"/>
    </location>
</feature>
<dbReference type="Proteomes" id="UP000681720">
    <property type="component" value="Unassembled WGS sequence"/>
</dbReference>
<comment type="caution">
    <text evidence="4">The sequence shown here is derived from an EMBL/GenBank/DDBJ whole genome shotgun (WGS) entry which is preliminary data.</text>
</comment>
<dbReference type="EMBL" id="CAJOBJ010091387">
    <property type="protein sequence ID" value="CAF4544673.1"/>
    <property type="molecule type" value="Genomic_DNA"/>
</dbReference>
<evidence type="ECO:0000313" key="5">
    <source>
        <dbReference type="Proteomes" id="UP000681967"/>
    </source>
</evidence>